<evidence type="ECO:0000256" key="12">
    <source>
        <dbReference type="SAM" id="Phobius"/>
    </source>
</evidence>
<dbReference type="InterPro" id="IPR023997">
    <property type="entry name" value="TonB-dep_OMP_SusC/RagA_CS"/>
</dbReference>
<keyword evidence="2 10" id="KW-0813">Transport</keyword>
<dbReference type="InterPro" id="IPR008969">
    <property type="entry name" value="CarboxyPept-like_regulatory"/>
</dbReference>
<dbReference type="Gene3D" id="2.170.130.10">
    <property type="entry name" value="TonB-dependent receptor, plug domain"/>
    <property type="match status" value="1"/>
</dbReference>
<keyword evidence="6" id="KW-0408">Iron</keyword>
<dbReference type="InterPro" id="IPR037066">
    <property type="entry name" value="Plug_dom_sf"/>
</dbReference>
<dbReference type="KEGG" id="mcos:GM418_18685"/>
<keyword evidence="12" id="KW-1133">Transmembrane helix</keyword>
<dbReference type="GO" id="GO:0006826">
    <property type="term" value="P:iron ion transport"/>
    <property type="evidence" value="ECO:0007669"/>
    <property type="project" value="UniProtKB-KW"/>
</dbReference>
<comment type="similarity">
    <text evidence="10 11">Belongs to the TonB-dependent receptor family.</text>
</comment>
<dbReference type="InterPro" id="IPR012910">
    <property type="entry name" value="Plug_dom"/>
</dbReference>
<dbReference type="Proteomes" id="UP000428260">
    <property type="component" value="Chromosome"/>
</dbReference>
<dbReference type="PROSITE" id="PS52016">
    <property type="entry name" value="TONB_DEPENDENT_REC_3"/>
    <property type="match status" value="1"/>
</dbReference>
<dbReference type="Gene3D" id="2.60.40.1120">
    <property type="entry name" value="Carboxypeptidase-like, regulatory domain"/>
    <property type="match status" value="1"/>
</dbReference>
<dbReference type="InterPro" id="IPR011662">
    <property type="entry name" value="Secretin/TonB_short_N"/>
</dbReference>
<evidence type="ECO:0000256" key="3">
    <source>
        <dbReference type="ARBA" id="ARBA00022452"/>
    </source>
</evidence>
<protein>
    <submittedName>
        <fullName evidence="14">SusC/RagA family TonB-linked outer membrane protein</fullName>
    </submittedName>
</protein>
<evidence type="ECO:0000256" key="2">
    <source>
        <dbReference type="ARBA" id="ARBA00022448"/>
    </source>
</evidence>
<dbReference type="SMART" id="SM00965">
    <property type="entry name" value="STN"/>
    <property type="match status" value="1"/>
</dbReference>
<dbReference type="SUPFAM" id="SSF56935">
    <property type="entry name" value="Porins"/>
    <property type="match status" value="1"/>
</dbReference>
<keyword evidence="3 10" id="KW-1134">Transmembrane beta strand</keyword>
<evidence type="ECO:0000256" key="5">
    <source>
        <dbReference type="ARBA" id="ARBA00022692"/>
    </source>
</evidence>
<reference evidence="14 15" key="1">
    <citation type="submission" date="2019-11" db="EMBL/GenBank/DDBJ databases">
        <authorList>
            <person name="Zheng R.K."/>
            <person name="Sun C.M."/>
        </authorList>
    </citation>
    <scope>NUCLEOTIDE SEQUENCE [LARGE SCALE GENOMIC DNA]</scope>
    <source>
        <strain evidence="14 15">WC007</strain>
    </source>
</reference>
<dbReference type="Pfam" id="PF07715">
    <property type="entry name" value="Plug"/>
    <property type="match status" value="1"/>
</dbReference>
<dbReference type="InterPro" id="IPR023996">
    <property type="entry name" value="TonB-dep_OMP_SusC/RagA"/>
</dbReference>
<dbReference type="Pfam" id="PF00593">
    <property type="entry name" value="TonB_dep_Rec_b-barrel"/>
    <property type="match status" value="1"/>
</dbReference>
<dbReference type="EMBL" id="CP046401">
    <property type="protein sequence ID" value="QGY45624.1"/>
    <property type="molecule type" value="Genomic_DNA"/>
</dbReference>
<organism evidence="14 15">
    <name type="scientific">Maribellus comscasis</name>
    <dbReference type="NCBI Taxonomy" id="2681766"/>
    <lineage>
        <taxon>Bacteria</taxon>
        <taxon>Pseudomonadati</taxon>
        <taxon>Bacteroidota</taxon>
        <taxon>Bacteroidia</taxon>
        <taxon>Marinilabiliales</taxon>
        <taxon>Prolixibacteraceae</taxon>
        <taxon>Maribellus</taxon>
    </lineage>
</organism>
<name>A0A6I6K6I8_9BACT</name>
<evidence type="ECO:0000256" key="8">
    <source>
        <dbReference type="ARBA" id="ARBA00023136"/>
    </source>
</evidence>
<dbReference type="FunFam" id="2.60.40.1120:FF:000003">
    <property type="entry name" value="Outer membrane protein Omp121"/>
    <property type="match status" value="1"/>
</dbReference>
<dbReference type="GO" id="GO:0009279">
    <property type="term" value="C:cell outer membrane"/>
    <property type="evidence" value="ECO:0007669"/>
    <property type="project" value="UniProtKB-SubCell"/>
</dbReference>
<evidence type="ECO:0000256" key="7">
    <source>
        <dbReference type="ARBA" id="ARBA00023077"/>
    </source>
</evidence>
<evidence type="ECO:0000259" key="13">
    <source>
        <dbReference type="SMART" id="SM00965"/>
    </source>
</evidence>
<dbReference type="SUPFAM" id="SSF49464">
    <property type="entry name" value="Carboxypeptidase regulatory domain-like"/>
    <property type="match status" value="1"/>
</dbReference>
<evidence type="ECO:0000256" key="11">
    <source>
        <dbReference type="RuleBase" id="RU003357"/>
    </source>
</evidence>
<dbReference type="Pfam" id="PF07660">
    <property type="entry name" value="STN"/>
    <property type="match status" value="1"/>
</dbReference>
<evidence type="ECO:0000256" key="4">
    <source>
        <dbReference type="ARBA" id="ARBA00022496"/>
    </source>
</evidence>
<dbReference type="InterPro" id="IPR039426">
    <property type="entry name" value="TonB-dep_rcpt-like"/>
</dbReference>
<dbReference type="AlphaFoldDB" id="A0A6I6K6I8"/>
<feature type="domain" description="Secretin/TonB short N-terminal" evidence="13">
    <location>
        <begin position="72"/>
        <end position="123"/>
    </location>
</feature>
<accession>A0A6I6K6I8</accession>
<keyword evidence="15" id="KW-1185">Reference proteome</keyword>
<keyword evidence="4" id="KW-0410">Iron transport</keyword>
<evidence type="ECO:0000256" key="9">
    <source>
        <dbReference type="ARBA" id="ARBA00023237"/>
    </source>
</evidence>
<sequence>MEKKRKVVNVGELHPLLGKLFRVMKLTTFFYLLAIIQTFAVNSYSQVTRLSLDMHNTTVKNVLLEIENNSEFYFIYSNKLVDVTRKVDVQLKNKKVDEILDIIFDGQPIQYSITDRQIILSPNGMNIEKSGDIFQQHKSVSGKVSDQNGAPLPGVTVVVKGSTKGTVTDVDGKYKLSGIDENSIIQFSFVGMEKQEIPVGGQTIIDVSMQEDAIGIEEVVAIGYGTMKKRDIVGSVATINNEDITKMPSTNLAQTLQGMSSGMMVTNNSGHPGSAPSIQIRGLNSINLSSNPLWIVDGMPIVTGADESTANGIKAVSPIAMLNPNDIESIQVLKDAAATAIYGNRASGGVILVTTKSYKGGKVNLNINYDGGISQVPFSQNDIFVDSQTWWNTIDKSRENAGLTEMTTESALGTLFQGEKPEISKEEALATNTDQLGALTRTARFHQFALSANKGFTDGGMTFSLSYRNEEGLIHENDLQRLTSRFSINFKPINKLELGFNSNLIYMKSNGVMSVEQKGNGGWKNWHHTLPWFKIYDETAQTGYWGVNSGYNMRAFSDRDLQRNDVDKYRGMCNAYVLWETPVEGLTVKGESGADLIITNSSYWKSALLDPVEPYISEANERSVTRTVLNYVAYANYKKTINDVHAIDITAGIEGTSNRAYTKYAAGIDIQSIYPELRNVGTMSSMYGSLNDGPYLMGLFARANYKLLDRYILNASYRRDGHSAFSENNRWADFYAFGAGWIVSDENFMKDISWLNLFKLRGSYGTTGNCNVSNSMTFMKWGKSSSKVFGAEYLSTRTTVGPLGSADLKWEITANMDLGFDYGLFNNRVNGSFAVYHQWISDLILNGNVQPSVGYNTNSIYQNVGDLENWGVEFNISILNIDKKYFSWKSTLNFSTNKNEVKKLNDAESGKGYIAGNRIRRVGEALNTWYLADYAYVDPDKGVYMIKQIDADAWNDEYQTIETGEIIPMTNGNVNNNRKVLSGKTTTPTYYGGFNNTFRYKNFDLNVLFNFAGGHYQKSEIREETSQYVGVEYNVMKEMVGNTWEKPGDQADYPMLMSNNFYHIDHEGNESASLFSYSYVSKTTRFLQRADYLRLKNIQLGYTLPRSVLKGNGSMRLFLGVTNLLTITGYDGLDPETWDDLPMPRTFNFGLSLNL</sequence>
<keyword evidence="7 11" id="KW-0798">TonB box</keyword>
<keyword evidence="5 10" id="KW-0812">Transmembrane</keyword>
<gene>
    <name evidence="14" type="ORF">GM418_18685</name>
</gene>
<dbReference type="NCBIfam" id="TIGR04056">
    <property type="entry name" value="OMP_RagA_SusC"/>
    <property type="match status" value="1"/>
</dbReference>
<evidence type="ECO:0000256" key="10">
    <source>
        <dbReference type="PROSITE-ProRule" id="PRU01360"/>
    </source>
</evidence>
<comment type="subcellular location">
    <subcellularLocation>
        <location evidence="1 10">Cell outer membrane</location>
        <topology evidence="1 10">Multi-pass membrane protein</topology>
    </subcellularLocation>
</comment>
<keyword evidence="9 10" id="KW-0998">Cell outer membrane</keyword>
<dbReference type="InterPro" id="IPR036942">
    <property type="entry name" value="Beta-barrel_TonB_sf"/>
</dbReference>
<evidence type="ECO:0000256" key="1">
    <source>
        <dbReference type="ARBA" id="ARBA00004571"/>
    </source>
</evidence>
<dbReference type="Pfam" id="PF13715">
    <property type="entry name" value="CarbopepD_reg_2"/>
    <property type="match status" value="1"/>
</dbReference>
<dbReference type="Gene3D" id="2.40.170.20">
    <property type="entry name" value="TonB-dependent receptor, beta-barrel domain"/>
    <property type="match status" value="1"/>
</dbReference>
<dbReference type="InterPro" id="IPR000531">
    <property type="entry name" value="Beta-barrel_TonB"/>
</dbReference>
<feature type="transmembrane region" description="Helical" evidence="12">
    <location>
        <begin position="20"/>
        <end position="40"/>
    </location>
</feature>
<evidence type="ECO:0000256" key="6">
    <source>
        <dbReference type="ARBA" id="ARBA00023004"/>
    </source>
</evidence>
<keyword evidence="4" id="KW-0406">Ion transport</keyword>
<evidence type="ECO:0000313" key="15">
    <source>
        <dbReference type="Proteomes" id="UP000428260"/>
    </source>
</evidence>
<evidence type="ECO:0000313" key="14">
    <source>
        <dbReference type="EMBL" id="QGY45624.1"/>
    </source>
</evidence>
<dbReference type="NCBIfam" id="TIGR04057">
    <property type="entry name" value="SusC_RagA_signa"/>
    <property type="match status" value="1"/>
</dbReference>
<dbReference type="RefSeq" id="WP_158868767.1">
    <property type="nucleotide sequence ID" value="NZ_CP046401.1"/>
</dbReference>
<keyword evidence="8 10" id="KW-0472">Membrane</keyword>
<proteinExistence type="inferred from homology"/>